<keyword evidence="1" id="KW-0472">Membrane</keyword>
<keyword evidence="1" id="KW-1133">Transmembrane helix</keyword>
<evidence type="ECO:0000313" key="2">
    <source>
        <dbReference type="EMBL" id="GGW77889.1"/>
    </source>
</evidence>
<name>A0ABQ2WXL0_9ACTN</name>
<evidence type="ECO:0000256" key="1">
    <source>
        <dbReference type="SAM" id="Phobius"/>
    </source>
</evidence>
<feature type="transmembrane region" description="Helical" evidence="1">
    <location>
        <begin position="49"/>
        <end position="69"/>
    </location>
</feature>
<organism evidence="2 3">
    <name type="scientific">Streptomyces lomondensis</name>
    <dbReference type="NCBI Taxonomy" id="68229"/>
    <lineage>
        <taxon>Bacteria</taxon>
        <taxon>Bacillati</taxon>
        <taxon>Actinomycetota</taxon>
        <taxon>Actinomycetes</taxon>
        <taxon>Kitasatosporales</taxon>
        <taxon>Streptomycetaceae</taxon>
        <taxon>Streptomyces</taxon>
    </lineage>
</organism>
<comment type="caution">
    <text evidence="2">The sequence shown here is derived from an EMBL/GenBank/DDBJ whole genome shotgun (WGS) entry which is preliminary data.</text>
</comment>
<evidence type="ECO:0000313" key="3">
    <source>
        <dbReference type="Proteomes" id="UP000617743"/>
    </source>
</evidence>
<dbReference type="Proteomes" id="UP000617743">
    <property type="component" value="Unassembled WGS sequence"/>
</dbReference>
<proteinExistence type="predicted"/>
<dbReference type="EMBL" id="BMWC01000001">
    <property type="protein sequence ID" value="GGW77889.1"/>
    <property type="molecule type" value="Genomic_DNA"/>
</dbReference>
<keyword evidence="1" id="KW-0812">Transmembrane</keyword>
<accession>A0ABQ2WXL0</accession>
<protein>
    <submittedName>
        <fullName evidence="2">Uncharacterized protein</fullName>
    </submittedName>
</protein>
<gene>
    <name evidence="2" type="ORF">GCM10010383_01540</name>
</gene>
<reference evidence="3" key="1">
    <citation type="journal article" date="2019" name="Int. J. Syst. Evol. Microbiol.">
        <title>The Global Catalogue of Microorganisms (GCM) 10K type strain sequencing project: providing services to taxonomists for standard genome sequencing and annotation.</title>
        <authorList>
            <consortium name="The Broad Institute Genomics Platform"/>
            <consortium name="The Broad Institute Genome Sequencing Center for Infectious Disease"/>
            <person name="Wu L."/>
            <person name="Ma J."/>
        </authorList>
    </citation>
    <scope>NUCLEOTIDE SEQUENCE [LARGE SCALE GENOMIC DNA]</scope>
    <source>
        <strain evidence="3">JCM 4866</strain>
    </source>
</reference>
<dbReference type="RefSeq" id="WP_190048123.1">
    <property type="nucleotide sequence ID" value="NZ_BMWC01000001.1"/>
</dbReference>
<sequence length="89" mass="8520">MPTTAPNTPLTTSPSPALVALAAGSGELPVRGSRAARPMRGARTALRTALSAALAAALATAALLLGAAAPVAPGSGTVAADANDSFIWG</sequence>
<keyword evidence="3" id="KW-1185">Reference proteome</keyword>